<evidence type="ECO:0000313" key="2">
    <source>
        <dbReference type="EMBL" id="KAG2408545.1"/>
    </source>
</evidence>
<protein>
    <submittedName>
        <fullName evidence="2">Uncharacterized protein</fullName>
    </submittedName>
</protein>
<reference evidence="2 3" key="1">
    <citation type="submission" date="2020-05" db="EMBL/GenBank/DDBJ databases">
        <title>Vigna angularis (adzuki bean) Var. LongXiaoDou No. 4 denovo assembly.</title>
        <authorList>
            <person name="Xiang H."/>
        </authorList>
    </citation>
    <scope>NUCLEOTIDE SEQUENCE [LARGE SCALE GENOMIC DNA]</scope>
    <source>
        <tissue evidence="2">Leaf</tissue>
    </source>
</reference>
<gene>
    <name evidence="2" type="ORF">HKW66_Vig0033670</name>
</gene>
<dbReference type="EMBL" id="JABFOF010000001">
    <property type="protein sequence ID" value="KAG2408545.1"/>
    <property type="molecule type" value="Genomic_DNA"/>
</dbReference>
<comment type="caution">
    <text evidence="2">The sequence shown here is derived from an EMBL/GenBank/DDBJ whole genome shotgun (WGS) entry which is preliminary data.</text>
</comment>
<name>A0A8T0LEY4_PHAAN</name>
<feature type="region of interest" description="Disordered" evidence="1">
    <location>
        <begin position="137"/>
        <end position="165"/>
    </location>
</feature>
<dbReference type="AlphaFoldDB" id="A0A8T0LEY4"/>
<dbReference type="Gene3D" id="2.40.50.140">
    <property type="entry name" value="Nucleic acid-binding proteins"/>
    <property type="match status" value="1"/>
</dbReference>
<sequence length="181" mass="19777">MSGVKGALRQFTFGSGKTTDRNSSRHITSFHRGSGAKRLQPTVDLKRNTTSSLGVVSTVTGATTYLSKLLALNPLSLTVTTFVVCPRSIRYCCALELPLERFFCLHTKSELESVSSIGLSRVAVTASRAPFFAPRGKREETLVQGDSPNSMTDEKKKLEDASSSLNEKLVEKENLLENFEG</sequence>
<dbReference type="InterPro" id="IPR012340">
    <property type="entry name" value="NA-bd_OB-fold"/>
</dbReference>
<evidence type="ECO:0000313" key="3">
    <source>
        <dbReference type="Proteomes" id="UP000743370"/>
    </source>
</evidence>
<organism evidence="2 3">
    <name type="scientific">Phaseolus angularis</name>
    <name type="common">Azuki bean</name>
    <name type="synonym">Vigna angularis</name>
    <dbReference type="NCBI Taxonomy" id="3914"/>
    <lineage>
        <taxon>Eukaryota</taxon>
        <taxon>Viridiplantae</taxon>
        <taxon>Streptophyta</taxon>
        <taxon>Embryophyta</taxon>
        <taxon>Tracheophyta</taxon>
        <taxon>Spermatophyta</taxon>
        <taxon>Magnoliopsida</taxon>
        <taxon>eudicotyledons</taxon>
        <taxon>Gunneridae</taxon>
        <taxon>Pentapetalae</taxon>
        <taxon>rosids</taxon>
        <taxon>fabids</taxon>
        <taxon>Fabales</taxon>
        <taxon>Fabaceae</taxon>
        <taxon>Papilionoideae</taxon>
        <taxon>50 kb inversion clade</taxon>
        <taxon>NPAAA clade</taxon>
        <taxon>indigoferoid/millettioid clade</taxon>
        <taxon>Phaseoleae</taxon>
        <taxon>Vigna</taxon>
    </lineage>
</organism>
<proteinExistence type="predicted"/>
<accession>A0A8T0LEY4</accession>
<evidence type="ECO:0000256" key="1">
    <source>
        <dbReference type="SAM" id="MobiDB-lite"/>
    </source>
</evidence>
<dbReference type="Proteomes" id="UP000743370">
    <property type="component" value="Unassembled WGS sequence"/>
</dbReference>